<evidence type="ECO:0000256" key="1">
    <source>
        <dbReference type="ARBA" id="ARBA00001933"/>
    </source>
</evidence>
<dbReference type="OrthoDB" id="9807885at2"/>
<dbReference type="PANTHER" id="PTHR43713:SF3">
    <property type="entry name" value="GLUTAMATE-1-SEMIALDEHYDE 2,1-AMINOMUTASE 1, CHLOROPLASTIC-RELATED"/>
    <property type="match status" value="1"/>
</dbReference>
<comment type="similarity">
    <text evidence="3 7">Belongs to the class-III pyridoxal-phosphate-dependent aminotransferase family. HemL subfamily.</text>
</comment>
<sequence>MTTTKSIAAFQKARNLMPGGVNSPVRAFKSVGGDPLFIDRGKGSRIWDIDGNEYIDFVASWGPLVLGHAREEIVEAIRETAAKGTSFGAPTLLENQMAELIVSMVPSVEKVRMVNSGTEATMSALRLARGYTGRDKVIKFAGCFHGHSDSFLIQAGSGAMTLGLPDSPGVTKAAAGDTLIASYNNLESVEKLFEEYPDEIAAVIVEPVPGNMGVIPPRTGFLQGLKELTEKFGTLLIFDEVITGFRLAPGGAQEYLGVTPDLTTMGKIIGGGLPVGAFGGRADIMDHLAPEGPVYQAGTLSGNPLAMAAGSTMLNILNENPEIYDDIEDLAAYLESGLLKNLEDSGVSGVVNRVGGMLTLFFTEEHEVFDYELASSCDTQRYAQYFRKSLESGIYLAPSQFECTFVSQAHTMEEINQLLEASAKALNTLK</sequence>
<comment type="caution">
    <text evidence="8">The sequence shown here is derived from an EMBL/GenBank/DDBJ whole genome shotgun (WGS) entry which is preliminary data.</text>
</comment>
<reference evidence="8 9" key="1">
    <citation type="submission" date="2018-07" db="EMBL/GenBank/DDBJ databases">
        <title>Freshwater and sediment microbial communities from various areas in North America, analyzing microbe dynamics in response to fracking.</title>
        <authorList>
            <person name="Lamendella R."/>
        </authorList>
    </citation>
    <scope>NUCLEOTIDE SEQUENCE [LARGE SCALE GENOMIC DNA]</scope>
    <source>
        <strain evidence="8 9">160A</strain>
    </source>
</reference>
<accession>A0A2T0XTT4</accession>
<dbReference type="EMBL" id="QPIZ01000021">
    <property type="protein sequence ID" value="RCW30631.1"/>
    <property type="molecule type" value="Genomic_DNA"/>
</dbReference>
<gene>
    <name evidence="7" type="primary">hemL</name>
    <name evidence="8" type="ORF">DFO77_12168</name>
</gene>
<dbReference type="GO" id="GO:0042286">
    <property type="term" value="F:glutamate-1-semialdehyde 2,1-aminomutase activity"/>
    <property type="evidence" value="ECO:0007669"/>
    <property type="project" value="UniProtKB-UniRule"/>
</dbReference>
<keyword evidence="4 7" id="KW-0663">Pyridoxal phosphate</keyword>
<evidence type="ECO:0000256" key="7">
    <source>
        <dbReference type="HAMAP-Rule" id="MF_00375"/>
    </source>
</evidence>
<evidence type="ECO:0000256" key="3">
    <source>
        <dbReference type="ARBA" id="ARBA00008981"/>
    </source>
</evidence>
<dbReference type="InterPro" id="IPR015421">
    <property type="entry name" value="PyrdxlP-dep_Trfase_major"/>
</dbReference>
<keyword evidence="7" id="KW-0963">Cytoplasm</keyword>
<dbReference type="HAMAP" id="MF_00375">
    <property type="entry name" value="HemL_aminotrans_3"/>
    <property type="match status" value="1"/>
</dbReference>
<dbReference type="CDD" id="cd00610">
    <property type="entry name" value="OAT_like"/>
    <property type="match status" value="1"/>
</dbReference>
<evidence type="ECO:0000256" key="4">
    <source>
        <dbReference type="ARBA" id="ARBA00022898"/>
    </source>
</evidence>
<dbReference type="NCBIfam" id="TIGR00713">
    <property type="entry name" value="hemL"/>
    <property type="match status" value="1"/>
</dbReference>
<dbReference type="STRING" id="1168289.GCA_000259075_01376"/>
<organism evidence="8 9">
    <name type="scientific">Marinilabilia salmonicolor</name>
    <dbReference type="NCBI Taxonomy" id="989"/>
    <lineage>
        <taxon>Bacteria</taxon>
        <taxon>Pseudomonadati</taxon>
        <taxon>Bacteroidota</taxon>
        <taxon>Bacteroidia</taxon>
        <taxon>Marinilabiliales</taxon>
        <taxon>Marinilabiliaceae</taxon>
        <taxon>Marinilabilia</taxon>
    </lineage>
</organism>
<feature type="modified residue" description="N6-(pyridoxal phosphate)lysine" evidence="7">
    <location>
        <position position="267"/>
    </location>
</feature>
<dbReference type="SUPFAM" id="SSF53383">
    <property type="entry name" value="PLP-dependent transferases"/>
    <property type="match status" value="1"/>
</dbReference>
<dbReference type="InterPro" id="IPR049704">
    <property type="entry name" value="Aminotrans_3_PPA_site"/>
</dbReference>
<evidence type="ECO:0000256" key="6">
    <source>
        <dbReference type="ARBA" id="ARBA00023244"/>
    </source>
</evidence>
<dbReference type="FunFam" id="3.40.640.10:FF:000021">
    <property type="entry name" value="Glutamate-1-semialdehyde 2,1-aminomutase"/>
    <property type="match status" value="1"/>
</dbReference>
<evidence type="ECO:0000313" key="8">
    <source>
        <dbReference type="EMBL" id="RCW30631.1"/>
    </source>
</evidence>
<dbReference type="Gene3D" id="3.90.1150.10">
    <property type="entry name" value="Aspartate Aminotransferase, domain 1"/>
    <property type="match status" value="1"/>
</dbReference>
<comment type="pathway">
    <text evidence="2">Porphyrin-containing compound metabolism; protoporphyrin-IX biosynthesis; 5-aminolevulinate from L-glutamyl-tRNA(Glu): step 2/2.</text>
</comment>
<comment type="cofactor">
    <cofactor evidence="1 7">
        <name>pyridoxal 5'-phosphate</name>
        <dbReference type="ChEBI" id="CHEBI:597326"/>
    </cofactor>
</comment>
<comment type="subcellular location">
    <subcellularLocation>
        <location evidence="7">Cytoplasm</location>
    </subcellularLocation>
</comment>
<comment type="catalytic activity">
    <reaction evidence="7">
        <text>(S)-4-amino-5-oxopentanoate = 5-aminolevulinate</text>
        <dbReference type="Rhea" id="RHEA:14265"/>
        <dbReference type="ChEBI" id="CHEBI:57501"/>
        <dbReference type="ChEBI" id="CHEBI:356416"/>
        <dbReference type="EC" id="5.4.3.8"/>
    </reaction>
</comment>
<dbReference type="AlphaFoldDB" id="A0A2T0XTT4"/>
<name>A0A2T0XTT4_9BACT</name>
<dbReference type="Proteomes" id="UP000252733">
    <property type="component" value="Unassembled WGS sequence"/>
</dbReference>
<dbReference type="InterPro" id="IPR004639">
    <property type="entry name" value="4pyrrol_synth_GluAld_NH2Trfase"/>
</dbReference>
<dbReference type="NCBIfam" id="NF000818">
    <property type="entry name" value="PRK00062.1"/>
    <property type="match status" value="1"/>
</dbReference>
<evidence type="ECO:0000256" key="2">
    <source>
        <dbReference type="ARBA" id="ARBA00004819"/>
    </source>
</evidence>
<dbReference type="Gene3D" id="3.40.640.10">
    <property type="entry name" value="Type I PLP-dependent aspartate aminotransferase-like (Major domain)"/>
    <property type="match status" value="1"/>
</dbReference>
<dbReference type="RefSeq" id="WP_106151555.1">
    <property type="nucleotide sequence ID" value="NZ_PVTS01000001.1"/>
</dbReference>
<evidence type="ECO:0000256" key="5">
    <source>
        <dbReference type="ARBA" id="ARBA00023235"/>
    </source>
</evidence>
<dbReference type="PANTHER" id="PTHR43713">
    <property type="entry name" value="GLUTAMATE-1-SEMIALDEHYDE 2,1-AMINOMUTASE"/>
    <property type="match status" value="1"/>
</dbReference>
<dbReference type="GO" id="GO:0030170">
    <property type="term" value="F:pyridoxal phosphate binding"/>
    <property type="evidence" value="ECO:0007669"/>
    <property type="project" value="InterPro"/>
</dbReference>
<dbReference type="GO" id="GO:0008483">
    <property type="term" value="F:transaminase activity"/>
    <property type="evidence" value="ECO:0007669"/>
    <property type="project" value="InterPro"/>
</dbReference>
<dbReference type="InterPro" id="IPR015422">
    <property type="entry name" value="PyrdxlP-dep_Trfase_small"/>
</dbReference>
<dbReference type="GO" id="GO:0006782">
    <property type="term" value="P:protoporphyrinogen IX biosynthetic process"/>
    <property type="evidence" value="ECO:0007669"/>
    <property type="project" value="UniProtKB-UniRule"/>
</dbReference>
<dbReference type="PROSITE" id="PS00600">
    <property type="entry name" value="AA_TRANSFER_CLASS_3"/>
    <property type="match status" value="1"/>
</dbReference>
<protein>
    <recommendedName>
        <fullName evidence="7">Glutamate-1-semialdehyde 2,1-aminomutase</fullName>
        <shortName evidence="7">GSA</shortName>
        <ecNumber evidence="7">5.4.3.8</ecNumber>
    </recommendedName>
    <alternativeName>
        <fullName evidence="7">Glutamate-1-semialdehyde aminotransferase</fullName>
        <shortName evidence="7">GSA-AT</shortName>
    </alternativeName>
</protein>
<keyword evidence="6 7" id="KW-0627">Porphyrin biosynthesis</keyword>
<keyword evidence="5 7" id="KW-0413">Isomerase</keyword>
<dbReference type="InterPro" id="IPR005814">
    <property type="entry name" value="Aminotrans_3"/>
</dbReference>
<keyword evidence="9" id="KW-1185">Reference proteome</keyword>
<evidence type="ECO:0000313" key="9">
    <source>
        <dbReference type="Proteomes" id="UP000252733"/>
    </source>
</evidence>
<dbReference type="Pfam" id="PF00202">
    <property type="entry name" value="Aminotran_3"/>
    <property type="match status" value="1"/>
</dbReference>
<dbReference type="UniPathway" id="UPA00251">
    <property type="reaction ID" value="UER00317"/>
</dbReference>
<dbReference type="EC" id="5.4.3.8" evidence="7"/>
<proteinExistence type="inferred from homology"/>
<dbReference type="InterPro" id="IPR015424">
    <property type="entry name" value="PyrdxlP-dep_Trfase"/>
</dbReference>
<dbReference type="GO" id="GO:0005737">
    <property type="term" value="C:cytoplasm"/>
    <property type="evidence" value="ECO:0007669"/>
    <property type="project" value="UniProtKB-SubCell"/>
</dbReference>
<comment type="subunit">
    <text evidence="7">Homodimer.</text>
</comment>